<reference evidence="2" key="1">
    <citation type="submission" date="2024-05" db="EMBL/GenBank/DDBJ databases">
        <title>Whole genome shotgun sequence of Streptomyces violascens NBRC 12920.</title>
        <authorList>
            <person name="Komaki H."/>
            <person name="Tamura T."/>
        </authorList>
    </citation>
    <scope>NUCLEOTIDE SEQUENCE</scope>
    <source>
        <strain evidence="2">NBRC 12920</strain>
    </source>
</reference>
<dbReference type="Proteomes" id="UP001050808">
    <property type="component" value="Unassembled WGS sequence"/>
</dbReference>
<feature type="compositionally biased region" description="Pro residues" evidence="1">
    <location>
        <begin position="1"/>
        <end position="11"/>
    </location>
</feature>
<sequence length="100" mass="10664">MVAKIPTPPPRRSGRSGGHVRIPARARRRTRGVRPGLADRVRALTPEGITAATDLCGREAAETALTLGAAAEWISNLVKILLGRPAYVSSTWNIDQGKPS</sequence>
<name>A0ABQ3QSY3_9ACTN</name>
<feature type="region of interest" description="Disordered" evidence="1">
    <location>
        <begin position="1"/>
        <end position="21"/>
    </location>
</feature>
<proteinExistence type="predicted"/>
<organism evidence="2 3">
    <name type="scientific">Streptomyces violascens</name>
    <dbReference type="NCBI Taxonomy" id="67381"/>
    <lineage>
        <taxon>Bacteria</taxon>
        <taxon>Bacillati</taxon>
        <taxon>Actinomycetota</taxon>
        <taxon>Actinomycetes</taxon>
        <taxon>Kitasatosporales</taxon>
        <taxon>Streptomycetaceae</taxon>
        <taxon>Streptomyces</taxon>
    </lineage>
</organism>
<evidence type="ECO:0000313" key="3">
    <source>
        <dbReference type="Proteomes" id="UP001050808"/>
    </source>
</evidence>
<evidence type="ECO:0000256" key="1">
    <source>
        <dbReference type="SAM" id="MobiDB-lite"/>
    </source>
</evidence>
<gene>
    <name evidence="2" type="ORF">Sviol_47760</name>
</gene>
<comment type="caution">
    <text evidence="2">The sequence shown here is derived from an EMBL/GenBank/DDBJ whole genome shotgun (WGS) entry which is preliminary data.</text>
</comment>
<dbReference type="EMBL" id="BNDY01000017">
    <property type="protein sequence ID" value="GHI40368.1"/>
    <property type="molecule type" value="Genomic_DNA"/>
</dbReference>
<keyword evidence="3" id="KW-1185">Reference proteome</keyword>
<evidence type="ECO:0000313" key="2">
    <source>
        <dbReference type="EMBL" id="GHI40368.1"/>
    </source>
</evidence>
<accession>A0ABQ3QSY3</accession>
<protein>
    <submittedName>
        <fullName evidence="2">Uncharacterized protein</fullName>
    </submittedName>
</protein>